<keyword evidence="2 3" id="KW-0040">ANK repeat</keyword>
<dbReference type="OrthoDB" id="539213at2759"/>
<name>A0A1C7M888_GRIFR</name>
<dbReference type="Pfam" id="PF12796">
    <property type="entry name" value="Ank_2"/>
    <property type="match status" value="2"/>
</dbReference>
<dbReference type="PROSITE" id="PS50297">
    <property type="entry name" value="ANK_REP_REGION"/>
    <property type="match status" value="2"/>
</dbReference>
<evidence type="ECO:0000256" key="4">
    <source>
        <dbReference type="SAM" id="MobiDB-lite"/>
    </source>
</evidence>
<dbReference type="Proteomes" id="UP000092993">
    <property type="component" value="Unassembled WGS sequence"/>
</dbReference>
<sequence length="1716" mass="190685">MPQTPEAQAFLSRIAQLPPGPGATDALSLALQPSLDDEAELRKLFATDKTANRLNDNHVGLVDVFDAPDDIRKTRARIVADEADLSAKHIMPLPEGRRREEGAPCIVSSLDEFKKNWAIFTEGSVSQLVDWSNVMAAGGAVQACLTPLPEYAKASKRTMRKYFHNRAFPTSDVDLFLYGLTPEEAEAKMHTIYEAVRDSVPWDVTCVRAIVLRLYRSPAEILAGFDVDAPCCAYDGERVWANPRAIVAMMRQCNTVDMTRRPPRTKRDDIDPTIFERSIARVQGLARLLVLEKLMDADTRYRYLTDRRSLRARPDVEGGWARRFGKKLKGDLKANMDLGGLEMNDYDVVSLHIPYGPGWDARRIEKLVYQTDLGMNSPFNPKNKDRKLHRHPAFFGTIDECLSDCCEYCVAPATDEEKKLQEAEDNSYIRGRVEFVQEDPGRQSTSGSFKPVDVGEWAEQAYIGPTEKLFNAIVSEDRSTVSRIIQEKGTDLQRRDHVGRTPLQIAILSKAEEIACDLVDAGARLTSRLVDGRTALHLAAELDLPAVVRKLLERSAINAEKAKEEEETTAKHAKEKVADAKMDVDEGEAHHNDGEGNEENSSEDDWSTGEDDGEKRPKKTEEKPPVADDSQIPEDEKDVLDVLDVNAPDWDLAFTPLQYAVVFGSTAVTGELLAAGADPKLVTKANGRMTEYQHPLTLTVLTTDDDAACKVAKKLLAGGAISSEADEDLLTIFHRIACAGKAKLLSTILSSDPNAKAVINTPYVHQNFMMTFPVVSAIVVGSHSALAVLLAFGGKLIATEEDINKAQDQRKSQRNRLKWQTCAVSAIETAIAKHDDVAELLVALGADINIGTKKAYLSNDKRHHRSLVEWVRCQLQEVAKQLNELSEEEQEEKDPKLRAMSSTPGWKGDLARHILKVRTVHTVTGRYSDESKKEAMLKSKEYLTKIEALLTANGAKTWDELYPEDKADPNTFPFGGIHNYKRPETEYTYYRFSGMYASFQASGHLIEQYDELFDACAAGDNARIEKLCLSKDGEALQIAVEFGSNTGCTPLFLALQYRHWDTARLILAIANAQYKSEESKVEKFETKNLTLVVHEPELMDDDDDADMEIDETPITPMDFTDIAKRSSGVATTTPPSKMLQHSNATYLGEDGESKFVGPVLLKAIIDDDLEAFVQIADMHRTLPTPLPLSAQTLQLIIEHDRPAMLDELIRCTGLGISLPSEVEDEQDDVKQKRLLSSKVYLGLNVHGKKRKDLIKKIDPNAPQEDNSYIPPIVWQAAKEGALDVVQYLATDRPLAAYQYYASTQSDERAQQLRRVSNLAGQLPAWLGWSLGPLNESVYTAAVIGDKLSVLEAVAALQVPAIKNALTARHIRINYVGFNHILAAANWGCSPALFDYLLAKGVSPIEVDHRGWNIYHLLCAWTSSQHATLFKHVLHKLPQDVTERLLLQQSKTALNTPLHILVKRKKVDQIRRLLDAKVSSFLLRDVNGSTALHIAVKQGSAEIVRLIGNAGPDEALHMEDAVGNTPLEIAVSRDLQYKTTHKTIRGFPANMTLKQEAEVQKFRTTVADLLSEGRLRSGTKLATELLAFADKMETALVDAKAAEEAKASMAAAEAQAKGENITEIEDTNSPSKTLAYLQDIVRARPGGRRLVHLIDVHRSVTNSLDRSRHVAHTFTPEMDDGLAVEVEENKEELEKSRNILSIWSEWPRISPFNNDDV</sequence>
<feature type="compositionally biased region" description="Basic and acidic residues" evidence="4">
    <location>
        <begin position="613"/>
        <end position="626"/>
    </location>
</feature>
<feature type="compositionally biased region" description="Basic and acidic residues" evidence="4">
    <location>
        <begin position="560"/>
        <end position="594"/>
    </location>
</feature>
<gene>
    <name evidence="5" type="ORF">A0H81_06697</name>
</gene>
<proteinExistence type="predicted"/>
<dbReference type="SUPFAM" id="SSF48403">
    <property type="entry name" value="Ankyrin repeat"/>
    <property type="match status" value="3"/>
</dbReference>
<dbReference type="Gene3D" id="1.25.40.20">
    <property type="entry name" value="Ankyrin repeat-containing domain"/>
    <property type="match status" value="3"/>
</dbReference>
<evidence type="ECO:0000313" key="6">
    <source>
        <dbReference type="Proteomes" id="UP000092993"/>
    </source>
</evidence>
<dbReference type="STRING" id="5627.A0A1C7M888"/>
<dbReference type="OMA" id="ETDWTEM"/>
<comment type="caution">
    <text evidence="5">The sequence shown here is derived from an EMBL/GenBank/DDBJ whole genome shotgun (WGS) entry which is preliminary data.</text>
</comment>
<protein>
    <recommendedName>
        <fullName evidence="7">Ankyrin repeat protein</fullName>
    </recommendedName>
</protein>
<evidence type="ECO:0000256" key="2">
    <source>
        <dbReference type="ARBA" id="ARBA00023043"/>
    </source>
</evidence>
<evidence type="ECO:0000256" key="1">
    <source>
        <dbReference type="ARBA" id="ARBA00022737"/>
    </source>
</evidence>
<keyword evidence="1" id="KW-0677">Repeat</keyword>
<dbReference type="EMBL" id="LUGG01000007">
    <property type="protein sequence ID" value="OBZ73133.1"/>
    <property type="molecule type" value="Genomic_DNA"/>
</dbReference>
<dbReference type="InterPro" id="IPR036770">
    <property type="entry name" value="Ankyrin_rpt-contain_sf"/>
</dbReference>
<feature type="repeat" description="ANK" evidence="3">
    <location>
        <begin position="531"/>
        <end position="556"/>
    </location>
</feature>
<feature type="region of interest" description="Disordered" evidence="4">
    <location>
        <begin position="560"/>
        <end position="636"/>
    </location>
</feature>
<dbReference type="InterPro" id="IPR002110">
    <property type="entry name" value="Ankyrin_rpt"/>
</dbReference>
<keyword evidence="6" id="KW-1185">Reference proteome</keyword>
<accession>A0A1C7M888</accession>
<dbReference type="PANTHER" id="PTHR24198:SF165">
    <property type="entry name" value="ANKYRIN REPEAT-CONTAINING PROTEIN-RELATED"/>
    <property type="match status" value="1"/>
</dbReference>
<dbReference type="PROSITE" id="PS50088">
    <property type="entry name" value="ANK_REPEAT"/>
    <property type="match status" value="2"/>
</dbReference>
<reference evidence="5 6" key="1">
    <citation type="submission" date="2016-03" db="EMBL/GenBank/DDBJ databases">
        <title>Whole genome sequencing of Grifola frondosa 9006-11.</title>
        <authorList>
            <person name="Min B."/>
            <person name="Park H."/>
            <person name="Kim J.-G."/>
            <person name="Cho H."/>
            <person name="Oh Y.-L."/>
            <person name="Kong W.-S."/>
            <person name="Choi I.-G."/>
        </authorList>
    </citation>
    <scope>NUCLEOTIDE SEQUENCE [LARGE SCALE GENOMIC DNA]</scope>
    <source>
        <strain evidence="5 6">9006-11</strain>
    </source>
</reference>
<organism evidence="5 6">
    <name type="scientific">Grifola frondosa</name>
    <name type="common">Maitake</name>
    <name type="synonym">Polyporus frondosus</name>
    <dbReference type="NCBI Taxonomy" id="5627"/>
    <lineage>
        <taxon>Eukaryota</taxon>
        <taxon>Fungi</taxon>
        <taxon>Dikarya</taxon>
        <taxon>Basidiomycota</taxon>
        <taxon>Agaricomycotina</taxon>
        <taxon>Agaricomycetes</taxon>
        <taxon>Polyporales</taxon>
        <taxon>Grifolaceae</taxon>
        <taxon>Grifola</taxon>
    </lineage>
</organism>
<evidence type="ECO:0000313" key="5">
    <source>
        <dbReference type="EMBL" id="OBZ73133.1"/>
    </source>
</evidence>
<feature type="compositionally biased region" description="Acidic residues" evidence="4">
    <location>
        <begin position="595"/>
        <end position="612"/>
    </location>
</feature>
<dbReference type="PANTHER" id="PTHR24198">
    <property type="entry name" value="ANKYRIN REPEAT AND PROTEIN KINASE DOMAIN-CONTAINING PROTEIN"/>
    <property type="match status" value="1"/>
</dbReference>
<dbReference type="SMART" id="SM00248">
    <property type="entry name" value="ANK"/>
    <property type="match status" value="9"/>
</dbReference>
<evidence type="ECO:0000256" key="3">
    <source>
        <dbReference type="PROSITE-ProRule" id="PRU00023"/>
    </source>
</evidence>
<evidence type="ECO:0008006" key="7">
    <source>
        <dbReference type="Google" id="ProtNLM"/>
    </source>
</evidence>
<feature type="repeat" description="ANK" evidence="3">
    <location>
        <begin position="1486"/>
        <end position="1512"/>
    </location>
</feature>